<gene>
    <name evidence="1" type="ORF">KC19_8G054200</name>
</gene>
<dbReference type="EMBL" id="CM026429">
    <property type="protein sequence ID" value="KAG0563721.1"/>
    <property type="molecule type" value="Genomic_DNA"/>
</dbReference>
<evidence type="ECO:0000313" key="2">
    <source>
        <dbReference type="Proteomes" id="UP000822688"/>
    </source>
</evidence>
<evidence type="ECO:0000313" key="1">
    <source>
        <dbReference type="EMBL" id="KAG0563721.1"/>
    </source>
</evidence>
<sequence length="51" mass="6092">MTAKEEGEARWAVAKMFFEHRSLVENQLQSYNEFLETGMQRMFKEGDFKTN</sequence>
<protein>
    <submittedName>
        <fullName evidence="1">Uncharacterized protein</fullName>
    </submittedName>
</protein>
<reference evidence="1" key="1">
    <citation type="submission" date="2020-06" db="EMBL/GenBank/DDBJ databases">
        <title>WGS assembly of Ceratodon purpureus strain R40.</title>
        <authorList>
            <person name="Carey S.B."/>
            <person name="Jenkins J."/>
            <person name="Shu S."/>
            <person name="Lovell J.T."/>
            <person name="Sreedasyam A."/>
            <person name="Maumus F."/>
            <person name="Tiley G.P."/>
            <person name="Fernandez-Pozo N."/>
            <person name="Barry K."/>
            <person name="Chen C."/>
            <person name="Wang M."/>
            <person name="Lipzen A."/>
            <person name="Daum C."/>
            <person name="Saski C.A."/>
            <person name="Payton A.C."/>
            <person name="Mcbreen J.C."/>
            <person name="Conrad R.E."/>
            <person name="Kollar L.M."/>
            <person name="Olsson S."/>
            <person name="Huttunen S."/>
            <person name="Landis J.B."/>
            <person name="Wickett N.J."/>
            <person name="Johnson M.G."/>
            <person name="Rensing S.A."/>
            <person name="Grimwood J."/>
            <person name="Schmutz J."/>
            <person name="Mcdaniel S.F."/>
        </authorList>
    </citation>
    <scope>NUCLEOTIDE SEQUENCE</scope>
    <source>
        <strain evidence="1">R40</strain>
    </source>
</reference>
<dbReference type="SUPFAM" id="SSF64484">
    <property type="entry name" value="beta and beta-prime subunits of DNA dependent RNA-polymerase"/>
    <property type="match status" value="1"/>
</dbReference>
<dbReference type="Proteomes" id="UP000822688">
    <property type="component" value="Chromosome 8"/>
</dbReference>
<keyword evidence="2" id="KW-1185">Reference proteome</keyword>
<accession>A0A8T0GVE2</accession>
<organism evidence="1 2">
    <name type="scientific">Ceratodon purpureus</name>
    <name type="common">Fire moss</name>
    <name type="synonym">Dicranum purpureum</name>
    <dbReference type="NCBI Taxonomy" id="3225"/>
    <lineage>
        <taxon>Eukaryota</taxon>
        <taxon>Viridiplantae</taxon>
        <taxon>Streptophyta</taxon>
        <taxon>Embryophyta</taxon>
        <taxon>Bryophyta</taxon>
        <taxon>Bryophytina</taxon>
        <taxon>Bryopsida</taxon>
        <taxon>Dicranidae</taxon>
        <taxon>Pseudoditrichales</taxon>
        <taxon>Ditrichaceae</taxon>
        <taxon>Ceratodon</taxon>
    </lineage>
</organism>
<comment type="caution">
    <text evidence="1">The sequence shown here is derived from an EMBL/GenBank/DDBJ whole genome shotgun (WGS) entry which is preliminary data.</text>
</comment>
<proteinExistence type="predicted"/>
<dbReference type="AlphaFoldDB" id="A0A8T0GVE2"/>
<name>A0A8T0GVE2_CERPU</name>